<evidence type="ECO:0000313" key="2">
    <source>
        <dbReference type="EMBL" id="GKT51031.1"/>
    </source>
</evidence>
<evidence type="ECO:0000256" key="1">
    <source>
        <dbReference type="SAM" id="Phobius"/>
    </source>
</evidence>
<name>A0AA37UL30_9PEZI</name>
<dbReference type="RefSeq" id="XP_049133381.1">
    <property type="nucleotide sequence ID" value="XM_049277424.1"/>
</dbReference>
<keyword evidence="1" id="KW-0812">Transmembrane</keyword>
<protein>
    <submittedName>
        <fullName evidence="2">Uncharacterized protein</fullName>
    </submittedName>
</protein>
<gene>
    <name evidence="2" type="ORF">ColSpa_11212</name>
</gene>
<sequence length="84" mass="9689">MAGSLHAQITESLTPGRVFGSLFFVFVGLLVLDHISKPTYPENIPVVGYGKGTLARIKNFYYYIFRYRDWVIEGYHKVRAIPRH</sequence>
<keyword evidence="1" id="KW-1133">Transmembrane helix</keyword>
<organism evidence="2 3">
    <name type="scientific">Colletotrichum spaethianum</name>
    <dbReference type="NCBI Taxonomy" id="700344"/>
    <lineage>
        <taxon>Eukaryota</taxon>
        <taxon>Fungi</taxon>
        <taxon>Dikarya</taxon>
        <taxon>Ascomycota</taxon>
        <taxon>Pezizomycotina</taxon>
        <taxon>Sordariomycetes</taxon>
        <taxon>Hypocreomycetidae</taxon>
        <taxon>Glomerellales</taxon>
        <taxon>Glomerellaceae</taxon>
        <taxon>Colletotrichum</taxon>
        <taxon>Colletotrichum spaethianum species complex</taxon>
    </lineage>
</organism>
<dbReference type="GeneID" id="73332014"/>
<dbReference type="Proteomes" id="UP001055115">
    <property type="component" value="Unassembled WGS sequence"/>
</dbReference>
<reference evidence="2 3" key="1">
    <citation type="submission" date="2022-03" db="EMBL/GenBank/DDBJ databases">
        <title>Genome data of Colletotrichum spp.</title>
        <authorList>
            <person name="Utami Y.D."/>
            <person name="Hiruma K."/>
        </authorList>
    </citation>
    <scope>NUCLEOTIDE SEQUENCE [LARGE SCALE GENOMIC DNA]</scope>
    <source>
        <strain evidence="2 3">MAFF 239500</strain>
    </source>
</reference>
<comment type="caution">
    <text evidence="2">The sequence shown here is derived from an EMBL/GenBank/DDBJ whole genome shotgun (WGS) entry which is preliminary data.</text>
</comment>
<proteinExistence type="predicted"/>
<dbReference type="AlphaFoldDB" id="A0AA37UL30"/>
<evidence type="ECO:0000313" key="3">
    <source>
        <dbReference type="Proteomes" id="UP001055115"/>
    </source>
</evidence>
<keyword evidence="3" id="KW-1185">Reference proteome</keyword>
<accession>A0AA37UL30</accession>
<feature type="transmembrane region" description="Helical" evidence="1">
    <location>
        <begin position="12"/>
        <end position="32"/>
    </location>
</feature>
<keyword evidence="1" id="KW-0472">Membrane</keyword>
<dbReference type="EMBL" id="BQXU01000043">
    <property type="protein sequence ID" value="GKT51031.1"/>
    <property type="molecule type" value="Genomic_DNA"/>
</dbReference>